<feature type="chain" id="PRO_5035831901" evidence="2">
    <location>
        <begin position="26"/>
        <end position="156"/>
    </location>
</feature>
<proteinExistence type="predicted"/>
<evidence type="ECO:0000259" key="3">
    <source>
        <dbReference type="Pfam" id="PF05617"/>
    </source>
</evidence>
<gene>
    <name evidence="4" type="ORF">ISN45_Aa04g000970</name>
</gene>
<dbReference type="InterPro" id="IPR040220">
    <property type="entry name" value="DD11"/>
</dbReference>
<keyword evidence="1 2" id="KW-0732">Signal</keyword>
<sequence length="156" mass="17884">MKTKTIFMIFSLIMVLLSFSHPTLAIEGDNDEPPLISDDEFDAAIAMSPTSNDYNVNMYRKYSKKQKDYLKNCREKMDVPYQCAEEVLVEILLNKSASRDCCRGIVKAGKECHMEFMNLFFQVYQLKRFSSKKFSKANAIWNRCSTEIGAVSPFSG</sequence>
<feature type="signal peptide" evidence="2">
    <location>
        <begin position="1"/>
        <end position="25"/>
    </location>
</feature>
<dbReference type="AlphaFoldDB" id="A0A8T2A5Y3"/>
<evidence type="ECO:0000256" key="1">
    <source>
        <dbReference type="ARBA" id="ARBA00022729"/>
    </source>
</evidence>
<organism evidence="4 5">
    <name type="scientific">Arabidopsis thaliana x Arabidopsis arenosa</name>
    <dbReference type="NCBI Taxonomy" id="1240361"/>
    <lineage>
        <taxon>Eukaryota</taxon>
        <taxon>Viridiplantae</taxon>
        <taxon>Streptophyta</taxon>
        <taxon>Embryophyta</taxon>
        <taxon>Tracheophyta</taxon>
        <taxon>Spermatophyta</taxon>
        <taxon>Magnoliopsida</taxon>
        <taxon>eudicotyledons</taxon>
        <taxon>Gunneridae</taxon>
        <taxon>Pentapetalae</taxon>
        <taxon>rosids</taxon>
        <taxon>malvids</taxon>
        <taxon>Brassicales</taxon>
        <taxon>Brassicaceae</taxon>
        <taxon>Camelineae</taxon>
        <taxon>Arabidopsis</taxon>
    </lineage>
</organism>
<dbReference type="EMBL" id="JAEFBK010000009">
    <property type="protein sequence ID" value="KAG7567201.1"/>
    <property type="molecule type" value="Genomic_DNA"/>
</dbReference>
<dbReference type="PANTHER" id="PTHR31207:SF40">
    <property type="entry name" value="ECA1 GAMETOGENESIS FAMILY PROTEIN (DUF784)-RELATED"/>
    <property type="match status" value="1"/>
</dbReference>
<dbReference type="PANTHER" id="PTHR31207">
    <property type="entry name" value="ECA1 GAMETOGENESIS FAMILY PROTEIN (DUF784)-RELATED-RELATED"/>
    <property type="match status" value="1"/>
</dbReference>
<evidence type="ECO:0000256" key="2">
    <source>
        <dbReference type="SAM" id="SignalP"/>
    </source>
</evidence>
<dbReference type="InterPro" id="IPR008502">
    <property type="entry name" value="Prolamin-like"/>
</dbReference>
<accession>A0A8T2A5Y3</accession>
<dbReference type="Pfam" id="PF05617">
    <property type="entry name" value="Prolamin_like"/>
    <property type="match status" value="1"/>
</dbReference>
<feature type="domain" description="Prolamin-like" evidence="3">
    <location>
        <begin position="72"/>
        <end position="145"/>
    </location>
</feature>
<keyword evidence="5" id="KW-1185">Reference proteome</keyword>
<name>A0A8T2A5Y3_9BRAS</name>
<evidence type="ECO:0000313" key="4">
    <source>
        <dbReference type="EMBL" id="KAG7567201.1"/>
    </source>
</evidence>
<protein>
    <submittedName>
        <fullName evidence="4">Prolamin-like domain</fullName>
    </submittedName>
</protein>
<comment type="caution">
    <text evidence="4">The sequence shown here is derived from an EMBL/GenBank/DDBJ whole genome shotgun (WGS) entry which is preliminary data.</text>
</comment>
<dbReference type="Proteomes" id="UP000694240">
    <property type="component" value="Chromosome 9"/>
</dbReference>
<evidence type="ECO:0000313" key="5">
    <source>
        <dbReference type="Proteomes" id="UP000694240"/>
    </source>
</evidence>
<reference evidence="4 5" key="1">
    <citation type="submission" date="2020-12" db="EMBL/GenBank/DDBJ databases">
        <title>Concerted genomic and epigenomic changes stabilize Arabidopsis allopolyploids.</title>
        <authorList>
            <person name="Chen Z."/>
        </authorList>
    </citation>
    <scope>NUCLEOTIDE SEQUENCE [LARGE SCALE GENOMIC DNA]</scope>
    <source>
        <strain evidence="4">Allo738</strain>
        <tissue evidence="4">Leaf</tissue>
    </source>
</reference>